<dbReference type="InterPro" id="IPR011545">
    <property type="entry name" value="DEAD/DEAH_box_helicase_dom"/>
</dbReference>
<evidence type="ECO:0000256" key="18">
    <source>
        <dbReference type="ARBA" id="ARBA00060997"/>
    </source>
</evidence>
<dbReference type="FunFam" id="3.40.309.10:FF:000006">
    <property type="entry name" value="Gamma-glutamyl phosphate reductase"/>
    <property type="match status" value="1"/>
</dbReference>
<dbReference type="InterPro" id="IPR014001">
    <property type="entry name" value="Helicase_ATP-bd"/>
</dbReference>
<comment type="subcellular location">
    <subcellularLocation>
        <location evidence="1">Membrane</location>
        <topology evidence="1">Multi-pass membrane protein</topology>
    </subcellularLocation>
</comment>
<dbReference type="GO" id="GO:0003676">
    <property type="term" value="F:nucleic acid binding"/>
    <property type="evidence" value="ECO:0007669"/>
    <property type="project" value="InterPro"/>
</dbReference>
<dbReference type="Gene3D" id="3.40.605.10">
    <property type="entry name" value="Aldehyde Dehydrogenase, Chain A, domain 1"/>
    <property type="match status" value="1"/>
</dbReference>
<dbReference type="InterPro" id="IPR016161">
    <property type="entry name" value="Ald_DH/histidinol_DH"/>
</dbReference>
<proteinExistence type="inferred from homology"/>
<dbReference type="InterPro" id="IPR015590">
    <property type="entry name" value="Aldehyde_DH_dom"/>
</dbReference>
<dbReference type="InterPro" id="IPR000965">
    <property type="entry name" value="GPR_dom"/>
</dbReference>
<evidence type="ECO:0000259" key="24">
    <source>
        <dbReference type="PROSITE" id="PS51194"/>
    </source>
</evidence>
<feature type="region of interest" description="Disordered" evidence="22">
    <location>
        <begin position="868"/>
        <end position="901"/>
    </location>
</feature>
<dbReference type="EC" id="1.2.1.41" evidence="4"/>
<evidence type="ECO:0000256" key="21">
    <source>
        <dbReference type="PROSITE-ProRule" id="PRU00552"/>
    </source>
</evidence>
<feature type="region of interest" description="Disordered" evidence="22">
    <location>
        <begin position="638"/>
        <end position="679"/>
    </location>
</feature>
<name>A0A511KHQ6_RHOTO</name>
<keyword evidence="14" id="KW-0560">Oxidoreductase</keyword>
<keyword evidence="7" id="KW-0812">Transmembrane</keyword>
<dbReference type="CDD" id="cd18787">
    <property type="entry name" value="SF2_C_DEAD"/>
    <property type="match status" value="1"/>
</dbReference>
<feature type="short sequence motif" description="Q motif" evidence="21">
    <location>
        <begin position="281"/>
        <end position="309"/>
    </location>
</feature>
<dbReference type="SMART" id="SM00487">
    <property type="entry name" value="DEXDc"/>
    <property type="match status" value="1"/>
</dbReference>
<keyword evidence="13" id="KW-1133">Transmembrane helix</keyword>
<gene>
    <name evidence="26" type="ORF">Rt10032_c06g3001</name>
</gene>
<evidence type="ECO:0000256" key="2">
    <source>
        <dbReference type="ARBA" id="ARBA00004985"/>
    </source>
</evidence>
<dbReference type="NCBIfam" id="NF001221">
    <property type="entry name" value="PRK00197.1"/>
    <property type="match status" value="1"/>
</dbReference>
<dbReference type="NCBIfam" id="TIGR00407">
    <property type="entry name" value="proA"/>
    <property type="match status" value="1"/>
</dbReference>
<evidence type="ECO:0000256" key="20">
    <source>
        <dbReference type="ARBA" id="ARBA00077451"/>
    </source>
</evidence>
<dbReference type="GO" id="GO:0003724">
    <property type="term" value="F:RNA helicase activity"/>
    <property type="evidence" value="ECO:0007669"/>
    <property type="project" value="InterPro"/>
</dbReference>
<dbReference type="CDD" id="cd07079">
    <property type="entry name" value="ALDH_F18-19_ProA-GPR"/>
    <property type="match status" value="1"/>
</dbReference>
<evidence type="ECO:0000313" key="26">
    <source>
        <dbReference type="EMBL" id="GEM08984.1"/>
    </source>
</evidence>
<keyword evidence="10 26" id="KW-0347">Helicase</keyword>
<dbReference type="Gene3D" id="3.40.50.300">
    <property type="entry name" value="P-loop containing nucleotide triphosphate hydrolases"/>
    <property type="match status" value="2"/>
</dbReference>
<reference evidence="26 27" key="1">
    <citation type="submission" date="2019-07" db="EMBL/GenBank/DDBJ databases">
        <title>Rhodotorula toruloides NBRC10032 genome sequencing.</title>
        <authorList>
            <person name="Shida Y."/>
            <person name="Takaku H."/>
            <person name="Ogasawara W."/>
            <person name="Mori K."/>
        </authorList>
    </citation>
    <scope>NUCLEOTIDE SEQUENCE [LARGE SCALE GENOMIC DNA]</scope>
    <source>
        <strain evidence="26 27">NBRC10032</strain>
    </source>
</reference>
<dbReference type="InterPro" id="IPR001650">
    <property type="entry name" value="Helicase_C-like"/>
</dbReference>
<dbReference type="GO" id="GO:0055129">
    <property type="term" value="P:L-proline biosynthetic process"/>
    <property type="evidence" value="ECO:0007669"/>
    <property type="project" value="UniProtKB-UniPathway"/>
</dbReference>
<comment type="catalytic activity">
    <reaction evidence="16">
        <text>L-glutamate 5-semialdehyde + phosphate + NADP(+) = L-glutamyl 5-phosphate + NADPH + H(+)</text>
        <dbReference type="Rhea" id="RHEA:19541"/>
        <dbReference type="ChEBI" id="CHEBI:15378"/>
        <dbReference type="ChEBI" id="CHEBI:43474"/>
        <dbReference type="ChEBI" id="CHEBI:57783"/>
        <dbReference type="ChEBI" id="CHEBI:58066"/>
        <dbReference type="ChEBI" id="CHEBI:58274"/>
        <dbReference type="ChEBI" id="CHEBI:58349"/>
        <dbReference type="EC" id="1.2.1.41"/>
    </reaction>
</comment>
<protein>
    <recommendedName>
        <fullName evidence="4">glutamate-5-semialdehyde dehydrogenase</fullName>
        <ecNumber evidence="4">1.2.1.41</ecNumber>
    </recommendedName>
    <alternativeName>
        <fullName evidence="20">Glutamate-5-semialdehyde dehydrogenase</fullName>
    </alternativeName>
    <alternativeName>
        <fullName evidence="19">Glutamyl-gamma-semialdehyde dehydrogenase</fullName>
    </alternativeName>
</protein>
<dbReference type="InterPro" id="IPR016162">
    <property type="entry name" value="Ald_DH_N"/>
</dbReference>
<dbReference type="InterPro" id="IPR007248">
    <property type="entry name" value="Mpv17_PMP22"/>
</dbReference>
<comment type="caution">
    <text evidence="26">The sequence shown here is derived from an EMBL/GenBank/DDBJ whole genome shotgun (WGS) entry which is preliminary data.</text>
</comment>
<dbReference type="SUPFAM" id="SSF53720">
    <property type="entry name" value="ALDH-like"/>
    <property type="match status" value="1"/>
</dbReference>
<evidence type="ECO:0000256" key="6">
    <source>
        <dbReference type="ARBA" id="ARBA00022650"/>
    </source>
</evidence>
<feature type="region of interest" description="Disordered" evidence="22">
    <location>
        <begin position="109"/>
        <end position="135"/>
    </location>
</feature>
<dbReference type="OrthoDB" id="1191041at2759"/>
<dbReference type="Proteomes" id="UP000321518">
    <property type="component" value="Unassembled WGS sequence"/>
</dbReference>
<evidence type="ECO:0000256" key="1">
    <source>
        <dbReference type="ARBA" id="ARBA00004141"/>
    </source>
</evidence>
<dbReference type="GO" id="GO:0005524">
    <property type="term" value="F:ATP binding"/>
    <property type="evidence" value="ECO:0007669"/>
    <property type="project" value="UniProtKB-KW"/>
</dbReference>
<keyword evidence="6" id="KW-0641">Proline biosynthesis</keyword>
<evidence type="ECO:0000256" key="17">
    <source>
        <dbReference type="ARBA" id="ARBA00059423"/>
    </source>
</evidence>
<dbReference type="GO" id="GO:0016020">
    <property type="term" value="C:membrane"/>
    <property type="evidence" value="ECO:0007669"/>
    <property type="project" value="UniProtKB-SubCell"/>
</dbReference>
<comment type="function">
    <text evidence="17">Catalyzes the NADPH dependent reduction of L-gamma-glutamyl 5-phosphate into L-glutamate 5-semialdehyde and phosphate. The product spontaneously undergoes cyclization to form 1-pyrroline-5-carboxylate.</text>
</comment>
<evidence type="ECO:0000313" key="27">
    <source>
        <dbReference type="Proteomes" id="UP000321518"/>
    </source>
</evidence>
<evidence type="ECO:0000256" key="22">
    <source>
        <dbReference type="SAM" id="MobiDB-lite"/>
    </source>
</evidence>
<keyword evidence="15" id="KW-0472">Membrane</keyword>
<dbReference type="Pfam" id="PF00270">
    <property type="entry name" value="DEAD"/>
    <property type="match status" value="1"/>
</dbReference>
<evidence type="ECO:0000259" key="25">
    <source>
        <dbReference type="PROSITE" id="PS51195"/>
    </source>
</evidence>
<dbReference type="PROSITE" id="PS51195">
    <property type="entry name" value="Q_MOTIF"/>
    <property type="match status" value="1"/>
</dbReference>
<evidence type="ECO:0000259" key="23">
    <source>
        <dbReference type="PROSITE" id="PS51192"/>
    </source>
</evidence>
<dbReference type="UniPathway" id="UPA00098">
    <property type="reaction ID" value="UER00360"/>
</dbReference>
<dbReference type="Pfam" id="PF04117">
    <property type="entry name" value="Mpv17_PMP22"/>
    <property type="match status" value="1"/>
</dbReference>
<dbReference type="InterPro" id="IPR014014">
    <property type="entry name" value="RNA_helicase_DEAD_Q_motif"/>
</dbReference>
<dbReference type="EMBL" id="BJWK01000006">
    <property type="protein sequence ID" value="GEM08984.1"/>
    <property type="molecule type" value="Genomic_DNA"/>
</dbReference>
<evidence type="ECO:0000256" key="12">
    <source>
        <dbReference type="ARBA" id="ARBA00022857"/>
    </source>
</evidence>
<evidence type="ECO:0000256" key="10">
    <source>
        <dbReference type="ARBA" id="ARBA00022806"/>
    </source>
</evidence>
<comment type="pathway">
    <text evidence="2">Amino-acid biosynthesis; L-proline biosynthesis; L-glutamate 5-semialdehyde from L-glutamate: step 2/2.</text>
</comment>
<dbReference type="SUPFAM" id="SSF52540">
    <property type="entry name" value="P-loop containing nucleoside triphosphate hydrolases"/>
    <property type="match status" value="2"/>
</dbReference>
<evidence type="ECO:0000256" key="5">
    <source>
        <dbReference type="ARBA" id="ARBA00022605"/>
    </source>
</evidence>
<evidence type="ECO:0000256" key="4">
    <source>
        <dbReference type="ARBA" id="ARBA00013002"/>
    </source>
</evidence>
<comment type="similarity">
    <text evidence="18">Belongs to the gamma-glutamyl phosphate reductase family.</text>
</comment>
<evidence type="ECO:0000256" key="13">
    <source>
        <dbReference type="ARBA" id="ARBA00022989"/>
    </source>
</evidence>
<dbReference type="Gene3D" id="3.40.309.10">
    <property type="entry name" value="Aldehyde Dehydrogenase, Chain A, domain 2"/>
    <property type="match status" value="1"/>
</dbReference>
<dbReference type="PANTHER" id="PTHR11063:SF8">
    <property type="entry name" value="DELTA-1-PYRROLINE-5-CARBOXYLATE SYNTHASE"/>
    <property type="match status" value="1"/>
</dbReference>
<dbReference type="Pfam" id="PF00171">
    <property type="entry name" value="Aldedh"/>
    <property type="match status" value="1"/>
</dbReference>
<evidence type="ECO:0000256" key="19">
    <source>
        <dbReference type="ARBA" id="ARBA00075718"/>
    </source>
</evidence>
<evidence type="ECO:0000256" key="15">
    <source>
        <dbReference type="ARBA" id="ARBA00023136"/>
    </source>
</evidence>
<keyword evidence="11" id="KW-0067">ATP-binding</keyword>
<feature type="domain" description="DEAD-box RNA helicase Q" evidence="25">
    <location>
        <begin position="281"/>
        <end position="309"/>
    </location>
</feature>
<feature type="domain" description="Helicase C-terminal" evidence="24">
    <location>
        <begin position="524"/>
        <end position="775"/>
    </location>
</feature>
<evidence type="ECO:0000256" key="8">
    <source>
        <dbReference type="ARBA" id="ARBA00022741"/>
    </source>
</evidence>
<dbReference type="CDD" id="cd17961">
    <property type="entry name" value="DEADc_DDX56"/>
    <property type="match status" value="1"/>
</dbReference>
<evidence type="ECO:0000256" key="9">
    <source>
        <dbReference type="ARBA" id="ARBA00022801"/>
    </source>
</evidence>
<dbReference type="PANTHER" id="PTHR11063">
    <property type="entry name" value="GLUTAMATE SEMIALDEHYDE DEHYDROGENASE"/>
    <property type="match status" value="1"/>
</dbReference>
<organism evidence="26 27">
    <name type="scientific">Rhodotorula toruloides</name>
    <name type="common">Yeast</name>
    <name type="synonym">Rhodosporidium toruloides</name>
    <dbReference type="NCBI Taxonomy" id="5286"/>
    <lineage>
        <taxon>Eukaryota</taxon>
        <taxon>Fungi</taxon>
        <taxon>Dikarya</taxon>
        <taxon>Basidiomycota</taxon>
        <taxon>Pucciniomycotina</taxon>
        <taxon>Microbotryomycetes</taxon>
        <taxon>Sporidiobolales</taxon>
        <taxon>Sporidiobolaceae</taxon>
        <taxon>Rhodotorula</taxon>
    </lineage>
</organism>
<dbReference type="InterPro" id="IPR016163">
    <property type="entry name" value="Ald_DH_C"/>
</dbReference>
<evidence type="ECO:0000256" key="14">
    <source>
        <dbReference type="ARBA" id="ARBA00023002"/>
    </source>
</evidence>
<feature type="compositionally biased region" description="Basic and acidic residues" evidence="22">
    <location>
        <begin position="109"/>
        <end position="122"/>
    </location>
</feature>
<evidence type="ECO:0000256" key="16">
    <source>
        <dbReference type="ARBA" id="ARBA00049024"/>
    </source>
</evidence>
<evidence type="ECO:0000256" key="3">
    <source>
        <dbReference type="ARBA" id="ARBA00006824"/>
    </source>
</evidence>
<dbReference type="HAMAP" id="MF_00412">
    <property type="entry name" value="ProA"/>
    <property type="match status" value="1"/>
</dbReference>
<dbReference type="Pfam" id="PF00271">
    <property type="entry name" value="Helicase_C"/>
    <property type="match status" value="2"/>
</dbReference>
<dbReference type="InterPro" id="IPR020593">
    <property type="entry name" value="G-glutamylP_reductase_CS"/>
</dbReference>
<evidence type="ECO:0000256" key="7">
    <source>
        <dbReference type="ARBA" id="ARBA00022692"/>
    </source>
</evidence>
<feature type="domain" description="Helicase ATP-binding" evidence="23">
    <location>
        <begin position="313"/>
        <end position="513"/>
    </location>
</feature>
<keyword evidence="9" id="KW-0378">Hydrolase</keyword>
<dbReference type="SMART" id="SM00490">
    <property type="entry name" value="HELICc"/>
    <property type="match status" value="1"/>
</dbReference>
<dbReference type="InterPro" id="IPR027417">
    <property type="entry name" value="P-loop_NTPase"/>
</dbReference>
<comment type="similarity">
    <text evidence="3">Belongs to the peroxisomal membrane protein PXMP2/4 family.</text>
</comment>
<dbReference type="PROSITE" id="PS01223">
    <property type="entry name" value="PROA"/>
    <property type="match status" value="1"/>
</dbReference>
<evidence type="ECO:0000256" key="11">
    <source>
        <dbReference type="ARBA" id="ARBA00022840"/>
    </source>
</evidence>
<sequence>MSSLLRTYTRSFERRPYLTLCVANGILMSVGDISAQMLGLGQGLQPMYDLTRTLRFAVFGASMGPLGGAWNKFLEVNFPLRPLPSASPMQKVKVDSPIPGLEKHFPKGSKLERGGLSEKERVPPIPTGTAPSISEKEPPVSVVQLAKRVAADQLGMAPVSLFIFLFSMSLLEGLDSEETKEKIKQNYLPILLVNWQIWPIAVAINFRYVPLRYRVPFGSILGILWTCFLSFRTQTEKLARIPIPASDIGEETDFELGGALPSTQLAHSLRMAPRSSNVAAFADLEPNLHPLLLRSLAALGFAVPTPIQHTLIPLALSSNRDILARARTGSGKTLAYAVPLVQGILARRDRGELEDTRALVLVPTRELAEQVRGQIAKLVEGLGIGEKEGDGIRVVNVVGEAGGRSKKRKTAHAGGERVERMALADRPEIVVATPSRALAHLRSETLHLDYLDYLVIDEADLILSYGHSSEDIRSILSGLWGLPKVYQSFLMSATLTGEVEELKGVVLRNPVVLKLEEDEDELANLSQYCVRCTEEDKFLLLYVILKLRLIKGKCLIFVNDTDRGYRVKLFLEKFGIKSGVLNAELPFNSRYHAVQEFNRGVFDYLIATDESGLEGHDRDTNEGEEGESSAGLIATQPAAENEGNSEASTSSAAATPAADPASKKRKRKDGSASSKPSATEYGVSRGVDFVDVACVINFDLPFSARSYTHRVGRTARAGRTGTSLSFIVPREVWGKQKKNDVSLETARFDERVWARIERSQKAKGQDVKEYKFDLKQVEGFRYRMEDGLRSVTKAAVREARVKELKNEVLNSEKLKAHFEDNPRDLAFLRHDKPLHPSRVQPHLKHVPGYLMPRIAAVGANDSRAASAAAAASSSANRGGEGKQEVMFQKPGRGGRGEQVARTAKEAFDASQLLDSSERHTALLALKRALTGAKEDILEANRQDIEAAREQVAAGKMSSSLLKRLDLQSSPDKYDSMLQGILDVDSLPDPTGQVTYARELDEGLDLYRVTCPIGVLLIIFEARPEVIVNITALAIKSGNAAILKGGKESIHTQNVMTRVIQSALSTTSLPPAYIQTVSSRSEIASLLSQDRYIDLVIPRGSNSLVRSIQNGTRIPVMGHADGLCAVFVDESAVEKKAINVVVDSKTTYTAACNAAETLLVHDSLLPSLWPRLASALLDVNIQLRCDPSTLSALSSSISSHPSFSTLVKPSTDQDYETEFLDLVLAVKAVPSCANAISHINNHSSHHTDAIVTEDEANARAFCRGIDSAGVYVNASTRFADGFRYGFGTEVGVSTGKTHARGPVGLEGLVIYKYQIKSTADEGHGTAVFGSGEGKRPFLHTPLPLDKPAY</sequence>
<dbReference type="PROSITE" id="PS51194">
    <property type="entry name" value="HELICASE_CTER"/>
    <property type="match status" value="1"/>
</dbReference>
<keyword evidence="12" id="KW-0521">NADP</keyword>
<dbReference type="PROSITE" id="PS51192">
    <property type="entry name" value="HELICASE_ATP_BIND_1"/>
    <property type="match status" value="1"/>
</dbReference>
<keyword evidence="5" id="KW-0028">Amino-acid biosynthesis</keyword>
<feature type="compositionally biased region" description="Low complexity" evidence="22">
    <location>
        <begin position="638"/>
        <end position="660"/>
    </location>
</feature>
<dbReference type="GO" id="GO:0016787">
    <property type="term" value="F:hydrolase activity"/>
    <property type="evidence" value="ECO:0007669"/>
    <property type="project" value="UniProtKB-KW"/>
</dbReference>
<keyword evidence="8" id="KW-0547">Nucleotide-binding</keyword>
<dbReference type="GO" id="GO:0004350">
    <property type="term" value="F:glutamate-5-semialdehyde dehydrogenase activity"/>
    <property type="evidence" value="ECO:0007669"/>
    <property type="project" value="UniProtKB-EC"/>
</dbReference>
<accession>A0A511KHQ6</accession>